<dbReference type="AlphaFoldDB" id="F5RQL5"/>
<evidence type="ECO:0000259" key="2">
    <source>
        <dbReference type="Pfam" id="PF14501"/>
    </source>
</evidence>
<evidence type="ECO:0000256" key="1">
    <source>
        <dbReference type="SAM" id="Phobius"/>
    </source>
</evidence>
<keyword evidence="1" id="KW-0812">Transmembrane</keyword>
<accession>F5RQL5</accession>
<feature type="transmembrane region" description="Helical" evidence="1">
    <location>
        <begin position="109"/>
        <end position="128"/>
    </location>
</feature>
<reference evidence="3 4" key="1">
    <citation type="submission" date="2011-04" db="EMBL/GenBank/DDBJ databases">
        <authorList>
            <person name="Muzny D."/>
            <person name="Qin X."/>
            <person name="Deng J."/>
            <person name="Jiang H."/>
            <person name="Liu Y."/>
            <person name="Qu J."/>
            <person name="Song X.-Z."/>
            <person name="Zhang L."/>
            <person name="Thornton R."/>
            <person name="Coyle M."/>
            <person name="Francisco L."/>
            <person name="Jackson L."/>
            <person name="Javaid M."/>
            <person name="Korchina V."/>
            <person name="Kovar C."/>
            <person name="Mata R."/>
            <person name="Mathew T."/>
            <person name="Ngo R."/>
            <person name="Nguyen L."/>
            <person name="Nguyen N."/>
            <person name="Okwuonu G."/>
            <person name="Ongeri F."/>
            <person name="Pham C."/>
            <person name="Simmons D."/>
            <person name="Wilczek-Boney K."/>
            <person name="Hale W."/>
            <person name="Jakkamsetti A."/>
            <person name="Pham P."/>
            <person name="Ruth R."/>
            <person name="San Lucas F."/>
            <person name="Warren J."/>
            <person name="Zhang J."/>
            <person name="Zhao Z."/>
            <person name="Zhou C."/>
            <person name="Zhu D."/>
            <person name="Lee S."/>
            <person name="Bess C."/>
            <person name="Blankenburg K."/>
            <person name="Forbes L."/>
            <person name="Fu Q."/>
            <person name="Gubbala S."/>
            <person name="Hirani K."/>
            <person name="Jayaseelan J.C."/>
            <person name="Lara F."/>
            <person name="Munidasa M."/>
            <person name="Palculict T."/>
            <person name="Patil S."/>
            <person name="Pu L.-L."/>
            <person name="Saada N."/>
            <person name="Tang L."/>
            <person name="Weissenberger G."/>
            <person name="Zhu Y."/>
            <person name="Hemphill L."/>
            <person name="Shang Y."/>
            <person name="Youmans B."/>
            <person name="Ayvaz T."/>
            <person name="Ross M."/>
            <person name="Santibanez J."/>
            <person name="Aqrawi P."/>
            <person name="Gross S."/>
            <person name="Joshi V."/>
            <person name="Fowler G."/>
            <person name="Nazareth L."/>
            <person name="Reid J."/>
            <person name="Worley K."/>
            <person name="Petrosino J."/>
            <person name="Highlander S."/>
            <person name="Gibbs R."/>
        </authorList>
    </citation>
    <scope>NUCLEOTIDE SEQUENCE [LARGE SCALE GENOMIC DNA]</scope>
    <source>
        <strain evidence="3 4">DSM 2778</strain>
    </source>
</reference>
<name>F5RQL5_9FIRM</name>
<dbReference type="EMBL" id="AFHQ01000062">
    <property type="protein sequence ID" value="EGK56740.1"/>
    <property type="molecule type" value="Genomic_DNA"/>
</dbReference>
<dbReference type="eggNOG" id="COG3290">
    <property type="taxonomic scope" value="Bacteria"/>
</dbReference>
<evidence type="ECO:0000313" key="3">
    <source>
        <dbReference type="EMBL" id="EGK56740.1"/>
    </source>
</evidence>
<protein>
    <recommendedName>
        <fullName evidence="2">Sensor histidine kinase NatK-like C-terminal domain-containing protein</fullName>
    </recommendedName>
</protein>
<sequence>MIEYNFTIVVTTFLFTMTMLPSVYLRYLPFRTVLGDEVRKTLLHGYATIFFCENALILLLIFSNILSYTLETYKHIYFFAGYAPYFALNLILIRPYLAQHAFILGIQQILATTIATCAAILTLLFVSVDHFFDYVYLFFLIYLALYLLTFPLVLPFFRQIFLRFSSISTERFWLYIAPLPFLVFFHEIFHSVGDKVLVLDFFISRLILAGAAIFIALVAWRGLEHILQQAATTERSLTLLRRMNSFRAYTRSLQDKQARLAIVRHDLRHNAKMLADLIARGEDEAAIKLIQSLNYQIDATSVEHFAENSMVDSALAVYVQQAREKNIPIEVKIDTPSTFAAEVDFALLLSNLLENAIQAEEREAEAARDIRVRARTAGDSIFLSIENRCSSPLKLSPKGLPTRRIDAGHGYGTRSVEIFAEKYGAEFFTEHTDGYFRFFMQLPLGQDFKNQS</sequence>
<feature type="transmembrane region" description="Helical" evidence="1">
    <location>
        <begin position="134"/>
        <end position="160"/>
    </location>
</feature>
<dbReference type="Pfam" id="PF14501">
    <property type="entry name" value="HATPase_c_5"/>
    <property type="match status" value="1"/>
</dbReference>
<keyword evidence="1" id="KW-1133">Transmembrane helix</keyword>
<organism evidence="3 4">
    <name type="scientific">Centipeda periodontii DSM 2778</name>
    <dbReference type="NCBI Taxonomy" id="888060"/>
    <lineage>
        <taxon>Bacteria</taxon>
        <taxon>Bacillati</taxon>
        <taxon>Bacillota</taxon>
        <taxon>Negativicutes</taxon>
        <taxon>Selenomonadales</taxon>
        <taxon>Selenomonadaceae</taxon>
        <taxon>Centipeda</taxon>
    </lineage>
</organism>
<proteinExistence type="predicted"/>
<feature type="domain" description="Sensor histidine kinase NatK-like C-terminal" evidence="2">
    <location>
        <begin position="343"/>
        <end position="442"/>
    </location>
</feature>
<feature type="transmembrane region" description="Helical" evidence="1">
    <location>
        <begin position="201"/>
        <end position="220"/>
    </location>
</feature>
<keyword evidence="4" id="KW-1185">Reference proteome</keyword>
<dbReference type="SUPFAM" id="SSF55874">
    <property type="entry name" value="ATPase domain of HSP90 chaperone/DNA topoisomerase II/histidine kinase"/>
    <property type="match status" value="1"/>
</dbReference>
<feature type="transmembrane region" description="Helical" evidence="1">
    <location>
        <begin position="46"/>
        <end position="70"/>
    </location>
</feature>
<dbReference type="InterPro" id="IPR032834">
    <property type="entry name" value="NatK-like_C"/>
</dbReference>
<feature type="transmembrane region" description="Helical" evidence="1">
    <location>
        <begin position="6"/>
        <end position="25"/>
    </location>
</feature>
<dbReference type="HOGENOM" id="CLU_020211_14_1_9"/>
<dbReference type="Proteomes" id="UP000004067">
    <property type="component" value="Unassembled WGS sequence"/>
</dbReference>
<gene>
    <name evidence="3" type="ORF">HMPREF9081_2551</name>
</gene>
<keyword evidence="1" id="KW-0472">Membrane</keyword>
<feature type="transmembrane region" description="Helical" evidence="1">
    <location>
        <begin position="76"/>
        <end position="97"/>
    </location>
</feature>
<dbReference type="OrthoDB" id="1625670at2"/>
<dbReference type="STRING" id="888060.HMPREF9081_2551"/>
<comment type="caution">
    <text evidence="3">The sequence shown here is derived from an EMBL/GenBank/DDBJ whole genome shotgun (WGS) entry which is preliminary data.</text>
</comment>
<evidence type="ECO:0000313" key="4">
    <source>
        <dbReference type="Proteomes" id="UP000004067"/>
    </source>
</evidence>
<dbReference type="InterPro" id="IPR036890">
    <property type="entry name" value="HATPase_C_sf"/>
</dbReference>
<dbReference type="Gene3D" id="3.30.565.10">
    <property type="entry name" value="Histidine kinase-like ATPase, C-terminal domain"/>
    <property type="match status" value="1"/>
</dbReference>
<feature type="transmembrane region" description="Helical" evidence="1">
    <location>
        <begin position="172"/>
        <end position="189"/>
    </location>
</feature>
<dbReference type="RefSeq" id="WP_006307729.1">
    <property type="nucleotide sequence ID" value="NZ_GL892076.1"/>
</dbReference>